<name>A0A0E9R569_ANGAN</name>
<dbReference type="EMBL" id="GBXM01085084">
    <property type="protein sequence ID" value="JAH23493.1"/>
    <property type="molecule type" value="Transcribed_RNA"/>
</dbReference>
<evidence type="ECO:0000313" key="1">
    <source>
        <dbReference type="EMBL" id="JAH23493.1"/>
    </source>
</evidence>
<protein>
    <submittedName>
        <fullName evidence="1">Uncharacterized protein</fullName>
    </submittedName>
</protein>
<accession>A0A0E9R569</accession>
<reference evidence="1" key="1">
    <citation type="submission" date="2014-11" db="EMBL/GenBank/DDBJ databases">
        <authorList>
            <person name="Amaro Gonzalez C."/>
        </authorList>
    </citation>
    <scope>NUCLEOTIDE SEQUENCE</scope>
</reference>
<organism evidence="1">
    <name type="scientific">Anguilla anguilla</name>
    <name type="common">European freshwater eel</name>
    <name type="synonym">Muraena anguilla</name>
    <dbReference type="NCBI Taxonomy" id="7936"/>
    <lineage>
        <taxon>Eukaryota</taxon>
        <taxon>Metazoa</taxon>
        <taxon>Chordata</taxon>
        <taxon>Craniata</taxon>
        <taxon>Vertebrata</taxon>
        <taxon>Euteleostomi</taxon>
        <taxon>Actinopterygii</taxon>
        <taxon>Neopterygii</taxon>
        <taxon>Teleostei</taxon>
        <taxon>Anguilliformes</taxon>
        <taxon>Anguillidae</taxon>
        <taxon>Anguilla</taxon>
    </lineage>
</organism>
<reference evidence="1" key="2">
    <citation type="journal article" date="2015" name="Fish Shellfish Immunol.">
        <title>Early steps in the European eel (Anguilla anguilla)-Vibrio vulnificus interaction in the gills: Role of the RtxA13 toxin.</title>
        <authorList>
            <person name="Callol A."/>
            <person name="Pajuelo D."/>
            <person name="Ebbesson L."/>
            <person name="Teles M."/>
            <person name="MacKenzie S."/>
            <person name="Amaro C."/>
        </authorList>
    </citation>
    <scope>NUCLEOTIDE SEQUENCE</scope>
</reference>
<proteinExistence type="predicted"/>
<dbReference type="AlphaFoldDB" id="A0A0E9R569"/>
<sequence length="17" mass="1985">MWIINDQFSEQTGCTVL</sequence>